<dbReference type="EMBL" id="ML211053">
    <property type="protein sequence ID" value="TFK90168.1"/>
    <property type="molecule type" value="Genomic_DNA"/>
</dbReference>
<name>A0A5C3PPI7_9APHY</name>
<sequence length="86" mass="8900">MEAGSGARGSGARRPLLRSANAAWSRGRRCILIPAATTRYAAVPGTADARGVYAYMWAGDCAGLRAERSSGGHCGSHRTPRGGVPE</sequence>
<evidence type="ECO:0000313" key="2">
    <source>
        <dbReference type="Proteomes" id="UP000308197"/>
    </source>
</evidence>
<dbReference type="InParanoid" id="A0A5C3PPI7"/>
<keyword evidence="2" id="KW-1185">Reference proteome</keyword>
<reference evidence="1 2" key="1">
    <citation type="journal article" date="2019" name="Nat. Ecol. Evol.">
        <title>Megaphylogeny resolves global patterns of mushroom evolution.</title>
        <authorList>
            <person name="Varga T."/>
            <person name="Krizsan K."/>
            <person name="Foldi C."/>
            <person name="Dima B."/>
            <person name="Sanchez-Garcia M."/>
            <person name="Sanchez-Ramirez S."/>
            <person name="Szollosi G.J."/>
            <person name="Szarkandi J.G."/>
            <person name="Papp V."/>
            <person name="Albert L."/>
            <person name="Andreopoulos W."/>
            <person name="Angelini C."/>
            <person name="Antonin V."/>
            <person name="Barry K.W."/>
            <person name="Bougher N.L."/>
            <person name="Buchanan P."/>
            <person name="Buyck B."/>
            <person name="Bense V."/>
            <person name="Catcheside P."/>
            <person name="Chovatia M."/>
            <person name="Cooper J."/>
            <person name="Damon W."/>
            <person name="Desjardin D."/>
            <person name="Finy P."/>
            <person name="Geml J."/>
            <person name="Haridas S."/>
            <person name="Hughes K."/>
            <person name="Justo A."/>
            <person name="Karasinski D."/>
            <person name="Kautmanova I."/>
            <person name="Kiss B."/>
            <person name="Kocsube S."/>
            <person name="Kotiranta H."/>
            <person name="LaButti K.M."/>
            <person name="Lechner B.E."/>
            <person name="Liimatainen K."/>
            <person name="Lipzen A."/>
            <person name="Lukacs Z."/>
            <person name="Mihaltcheva S."/>
            <person name="Morgado L.N."/>
            <person name="Niskanen T."/>
            <person name="Noordeloos M.E."/>
            <person name="Ohm R.A."/>
            <person name="Ortiz-Santana B."/>
            <person name="Ovrebo C."/>
            <person name="Racz N."/>
            <person name="Riley R."/>
            <person name="Savchenko A."/>
            <person name="Shiryaev A."/>
            <person name="Soop K."/>
            <person name="Spirin V."/>
            <person name="Szebenyi C."/>
            <person name="Tomsovsky M."/>
            <person name="Tulloss R.E."/>
            <person name="Uehling J."/>
            <person name="Grigoriev I.V."/>
            <person name="Vagvolgyi C."/>
            <person name="Papp T."/>
            <person name="Martin F.M."/>
            <person name="Miettinen O."/>
            <person name="Hibbett D.S."/>
            <person name="Nagy L.G."/>
        </authorList>
    </citation>
    <scope>NUCLEOTIDE SEQUENCE [LARGE SCALE GENOMIC DNA]</scope>
    <source>
        <strain evidence="1 2">HHB13444</strain>
    </source>
</reference>
<dbReference type="Proteomes" id="UP000308197">
    <property type="component" value="Unassembled WGS sequence"/>
</dbReference>
<organism evidence="1 2">
    <name type="scientific">Polyporus arcularius HHB13444</name>
    <dbReference type="NCBI Taxonomy" id="1314778"/>
    <lineage>
        <taxon>Eukaryota</taxon>
        <taxon>Fungi</taxon>
        <taxon>Dikarya</taxon>
        <taxon>Basidiomycota</taxon>
        <taxon>Agaricomycotina</taxon>
        <taxon>Agaricomycetes</taxon>
        <taxon>Polyporales</taxon>
        <taxon>Polyporaceae</taxon>
        <taxon>Polyporus</taxon>
    </lineage>
</organism>
<accession>A0A5C3PPI7</accession>
<dbReference type="AlphaFoldDB" id="A0A5C3PPI7"/>
<protein>
    <submittedName>
        <fullName evidence="1">Uncharacterized protein</fullName>
    </submittedName>
</protein>
<evidence type="ECO:0000313" key="1">
    <source>
        <dbReference type="EMBL" id="TFK90168.1"/>
    </source>
</evidence>
<proteinExistence type="predicted"/>
<gene>
    <name evidence="1" type="ORF">K466DRAFT_583965</name>
</gene>